<comment type="similarity">
    <text evidence="1">Belongs to the DCC1 family.</text>
</comment>
<dbReference type="EMBL" id="JAPWTK010000002">
    <property type="protein sequence ID" value="KAJ8962508.1"/>
    <property type="molecule type" value="Genomic_DNA"/>
</dbReference>
<accession>A0AAV8ZDH7</accession>
<dbReference type="AlphaFoldDB" id="A0AAV8ZDH7"/>
<dbReference type="InterPro" id="IPR019128">
    <property type="entry name" value="Dcc1"/>
</dbReference>
<dbReference type="PANTHER" id="PTHR13395:SF6">
    <property type="entry name" value="SISTER CHROMATID COHESION PROTEIN DCC1"/>
    <property type="match status" value="1"/>
</dbReference>
<evidence type="ECO:0000256" key="2">
    <source>
        <dbReference type="ARBA" id="ARBA00017682"/>
    </source>
</evidence>
<sequence length="293" mass="34400">MYNDDMEDGVKRKINRVEVNGIFYEYLEAVLGKPYLKKLNELLKDSVYKGPEYEFEINKDKLYTFEQLNQMVQASPKELKEALESMSVVKINDKIRLLDFEYHFRVLSYMLKLIDENSWQLDEIDYEQTIDTLSDLVPREILSDLFDKYAVESQIVDGLQLYRYDEHKVCSFFAKVLLHDAGKFNLDDFLQAWRESVPEGMNPNEEMLYGIAIIDRKAQPNIIWALDESVLPENITERFKILFDVKEKWTVPEISPYVKSLTTEKVDVHALLAKYARASKMNGIKYYSAKHGK</sequence>
<keyword evidence="5" id="KW-1185">Reference proteome</keyword>
<dbReference type="GO" id="GO:0031390">
    <property type="term" value="C:Ctf18 RFC-like complex"/>
    <property type="evidence" value="ECO:0007669"/>
    <property type="project" value="InterPro"/>
</dbReference>
<keyword evidence="3" id="KW-0235">DNA replication</keyword>
<reference evidence="4" key="1">
    <citation type="journal article" date="2023" name="Insect Mol. Biol.">
        <title>Genome sequencing provides insights into the evolution of gene families encoding plant cell wall-degrading enzymes in longhorned beetles.</title>
        <authorList>
            <person name="Shin N.R."/>
            <person name="Okamura Y."/>
            <person name="Kirsch R."/>
            <person name="Pauchet Y."/>
        </authorList>
    </citation>
    <scope>NUCLEOTIDE SEQUENCE</scope>
    <source>
        <strain evidence="4">AMC_N1</strain>
    </source>
</reference>
<evidence type="ECO:0000313" key="5">
    <source>
        <dbReference type="Proteomes" id="UP001162162"/>
    </source>
</evidence>
<comment type="caution">
    <text evidence="4">The sequence shown here is derived from an EMBL/GenBank/DDBJ whole genome shotgun (WGS) entry which is preliminary data.</text>
</comment>
<name>A0AAV8ZDH7_9CUCU</name>
<gene>
    <name evidence="4" type="ORF">NQ318_000898</name>
</gene>
<dbReference type="GO" id="GO:0000785">
    <property type="term" value="C:chromatin"/>
    <property type="evidence" value="ECO:0007669"/>
    <property type="project" value="TreeGrafter"/>
</dbReference>
<evidence type="ECO:0000256" key="1">
    <source>
        <dbReference type="ARBA" id="ARBA00007017"/>
    </source>
</evidence>
<organism evidence="4 5">
    <name type="scientific">Aromia moschata</name>
    <dbReference type="NCBI Taxonomy" id="1265417"/>
    <lineage>
        <taxon>Eukaryota</taxon>
        <taxon>Metazoa</taxon>
        <taxon>Ecdysozoa</taxon>
        <taxon>Arthropoda</taxon>
        <taxon>Hexapoda</taxon>
        <taxon>Insecta</taxon>
        <taxon>Pterygota</taxon>
        <taxon>Neoptera</taxon>
        <taxon>Endopterygota</taxon>
        <taxon>Coleoptera</taxon>
        <taxon>Polyphaga</taxon>
        <taxon>Cucujiformia</taxon>
        <taxon>Chrysomeloidea</taxon>
        <taxon>Cerambycidae</taxon>
        <taxon>Cerambycinae</taxon>
        <taxon>Callichromatini</taxon>
        <taxon>Aromia</taxon>
    </lineage>
</organism>
<dbReference type="GO" id="GO:0006260">
    <property type="term" value="P:DNA replication"/>
    <property type="evidence" value="ECO:0007669"/>
    <property type="project" value="UniProtKB-KW"/>
</dbReference>
<dbReference type="GO" id="GO:0034088">
    <property type="term" value="P:maintenance of mitotic sister chromatid cohesion"/>
    <property type="evidence" value="ECO:0007669"/>
    <property type="project" value="TreeGrafter"/>
</dbReference>
<dbReference type="GO" id="GO:0000775">
    <property type="term" value="C:chromosome, centromeric region"/>
    <property type="evidence" value="ECO:0007669"/>
    <property type="project" value="TreeGrafter"/>
</dbReference>
<dbReference type="Proteomes" id="UP001162162">
    <property type="component" value="Unassembled WGS sequence"/>
</dbReference>
<proteinExistence type="inferred from homology"/>
<dbReference type="PANTHER" id="PTHR13395">
    <property type="entry name" value="SISTER CHROMATID COHESION PROTEIN DCC1-RELATED"/>
    <property type="match status" value="1"/>
</dbReference>
<evidence type="ECO:0000313" key="4">
    <source>
        <dbReference type="EMBL" id="KAJ8962508.1"/>
    </source>
</evidence>
<protein>
    <recommendedName>
        <fullName evidence="2">Sister chromatid cohesion protein DCC1</fullName>
    </recommendedName>
</protein>
<evidence type="ECO:0000256" key="3">
    <source>
        <dbReference type="ARBA" id="ARBA00022705"/>
    </source>
</evidence>
<dbReference type="Pfam" id="PF09724">
    <property type="entry name" value="Dcc1"/>
    <property type="match status" value="1"/>
</dbReference>